<geneLocation type="plasmid" evidence="1 3">
    <name>pI</name>
</geneLocation>
<accession>A0A6S6Y1C2</accession>
<reference evidence="1 3" key="1">
    <citation type="submission" date="2020-03" db="EMBL/GenBank/DDBJ databases">
        <authorList>
            <consortium name="Genoscope - CEA"/>
            <person name="William W."/>
        </authorList>
    </citation>
    <scope>NUCLEOTIDE SEQUENCE [LARGE SCALE GENOMIC DNA]</scope>
    <source>
        <strain evidence="3">DSM 16959</strain>
        <strain evidence="1">DSM16959</strain>
        <plasmid evidence="1 3">pI</plasmid>
    </source>
</reference>
<dbReference type="EMBL" id="LR778302">
    <property type="protein sequence ID" value="CAB1371265.1"/>
    <property type="molecule type" value="Genomic_DNA"/>
</dbReference>
<organism evidence="1 3">
    <name type="scientific">Denitratisoma oestradiolicum</name>
    <dbReference type="NCBI Taxonomy" id="311182"/>
    <lineage>
        <taxon>Bacteria</taxon>
        <taxon>Pseudomonadati</taxon>
        <taxon>Pseudomonadota</taxon>
        <taxon>Betaproteobacteria</taxon>
        <taxon>Nitrosomonadales</taxon>
        <taxon>Sterolibacteriaceae</taxon>
        <taxon>Denitratisoma</taxon>
    </lineage>
</organism>
<evidence type="ECO:0000313" key="1">
    <source>
        <dbReference type="EMBL" id="CAB1371165.1"/>
    </source>
</evidence>
<protein>
    <submittedName>
        <fullName evidence="1">Uncharacterized protein</fullName>
    </submittedName>
</protein>
<evidence type="ECO:0000313" key="2">
    <source>
        <dbReference type="EMBL" id="CAB1371265.1"/>
    </source>
</evidence>
<dbReference type="KEGG" id="doe:DENOEST_P0007"/>
<dbReference type="KEGG" id="doe:DENOEST_P0107"/>
<name>A0A6S6Y1C2_9PROT</name>
<evidence type="ECO:0000313" key="3">
    <source>
        <dbReference type="Proteomes" id="UP000515733"/>
    </source>
</evidence>
<sequence length="56" mass="5970">MGLEGRRRAYAAATGPAGVTPMPYCPALLLTSIAVRFCLSRAKPLFPLHQQQGLTA</sequence>
<proteinExistence type="predicted"/>
<dbReference type="EMBL" id="LR778302">
    <property type="protein sequence ID" value="CAB1371165.1"/>
    <property type="molecule type" value="Genomic_DNA"/>
</dbReference>
<keyword evidence="3" id="KW-1185">Reference proteome</keyword>
<gene>
    <name evidence="1" type="ORF">DENOEST_P0007</name>
    <name evidence="2" type="ORF">DENOEST_P0107</name>
</gene>
<dbReference type="AlphaFoldDB" id="A0A6S6Y1C2"/>
<dbReference type="Proteomes" id="UP000515733">
    <property type="component" value="Plasmid pI"/>
</dbReference>
<keyword evidence="1" id="KW-0614">Plasmid</keyword>